<dbReference type="InterPro" id="IPR019251">
    <property type="entry name" value="DUF2231_TM"/>
</dbReference>
<evidence type="ECO:0000256" key="2">
    <source>
        <dbReference type="SAM" id="Phobius"/>
    </source>
</evidence>
<evidence type="ECO:0000313" key="4">
    <source>
        <dbReference type="EMBL" id="QNP57125.1"/>
    </source>
</evidence>
<evidence type="ECO:0000256" key="1">
    <source>
        <dbReference type="SAM" id="MobiDB-lite"/>
    </source>
</evidence>
<organism evidence="4 5">
    <name type="scientific">Tessaracoccus defluvii</name>
    <dbReference type="NCBI Taxonomy" id="1285901"/>
    <lineage>
        <taxon>Bacteria</taxon>
        <taxon>Bacillati</taxon>
        <taxon>Actinomycetota</taxon>
        <taxon>Actinomycetes</taxon>
        <taxon>Propionibacteriales</taxon>
        <taxon>Propionibacteriaceae</taxon>
        <taxon>Tessaracoccus</taxon>
    </lineage>
</organism>
<evidence type="ECO:0000313" key="5">
    <source>
        <dbReference type="Proteomes" id="UP000516117"/>
    </source>
</evidence>
<dbReference type="AlphaFoldDB" id="A0A7H0H9A9"/>
<keyword evidence="2" id="KW-0812">Transmembrane</keyword>
<feature type="compositionally biased region" description="Basic residues" evidence="1">
    <location>
        <begin position="48"/>
        <end position="57"/>
    </location>
</feature>
<keyword evidence="2" id="KW-1133">Transmembrane helix</keyword>
<feature type="domain" description="DUF2231" evidence="3">
    <location>
        <begin position="3"/>
        <end position="33"/>
    </location>
</feature>
<dbReference type="EMBL" id="CP060789">
    <property type="protein sequence ID" value="QNP57125.1"/>
    <property type="molecule type" value="Genomic_DNA"/>
</dbReference>
<evidence type="ECO:0000259" key="3">
    <source>
        <dbReference type="Pfam" id="PF09990"/>
    </source>
</evidence>
<protein>
    <recommendedName>
        <fullName evidence="3">DUF2231 domain-containing protein</fullName>
    </recommendedName>
</protein>
<feature type="region of interest" description="Disordered" evidence="1">
    <location>
        <begin position="38"/>
        <end position="57"/>
    </location>
</feature>
<gene>
    <name evidence="4" type="ORF">H9L22_07515</name>
</gene>
<proteinExistence type="predicted"/>
<sequence>MLGLPLHPLIVHAVVVFIPLAALGALLVVLSRRLRERYGDSPSWSASWRRRPGSPRC</sequence>
<reference evidence="4 5" key="1">
    <citation type="submission" date="2020-08" db="EMBL/GenBank/DDBJ databases">
        <title>Genome sequence of Tessaracoccus defluvii JCM 17540T.</title>
        <authorList>
            <person name="Hyun D.-W."/>
            <person name="Bae J.-W."/>
        </authorList>
    </citation>
    <scope>NUCLEOTIDE SEQUENCE [LARGE SCALE GENOMIC DNA]</scope>
    <source>
        <strain evidence="4 5">JCM 17540</strain>
    </source>
</reference>
<accession>A0A7H0H9A9</accession>
<keyword evidence="2" id="KW-0472">Membrane</keyword>
<dbReference type="Pfam" id="PF09990">
    <property type="entry name" value="DUF2231"/>
    <property type="match status" value="1"/>
</dbReference>
<dbReference type="KEGG" id="tdf:H9L22_07515"/>
<dbReference type="Proteomes" id="UP000516117">
    <property type="component" value="Chromosome"/>
</dbReference>
<dbReference type="RefSeq" id="WP_187722228.1">
    <property type="nucleotide sequence ID" value="NZ_CP060789.1"/>
</dbReference>
<keyword evidence="5" id="KW-1185">Reference proteome</keyword>
<feature type="transmembrane region" description="Helical" evidence="2">
    <location>
        <begin position="6"/>
        <end position="30"/>
    </location>
</feature>
<name>A0A7H0H9A9_9ACTN</name>